<dbReference type="GO" id="GO:0015417">
    <property type="term" value="F:ABC-type polyamine transporter activity"/>
    <property type="evidence" value="ECO:0007669"/>
    <property type="project" value="UniProtKB-EC"/>
</dbReference>
<dbReference type="AlphaFoldDB" id="A0A5B8FG05"/>
<comment type="similarity">
    <text evidence="7">Belongs to the ABC transporter superfamily. Spermidine/putrescine importer (TC 3.A.1.11.1) family.</text>
</comment>
<evidence type="ECO:0000313" key="10">
    <source>
        <dbReference type="Proteomes" id="UP000305888"/>
    </source>
</evidence>
<dbReference type="Pfam" id="PF08402">
    <property type="entry name" value="TOBE_2"/>
    <property type="match status" value="1"/>
</dbReference>
<keyword evidence="3 7" id="KW-0547">Nucleotide-binding</keyword>
<dbReference type="EMBL" id="CP040818">
    <property type="protein sequence ID" value="QDL90537.1"/>
    <property type="molecule type" value="Genomic_DNA"/>
</dbReference>
<dbReference type="Pfam" id="PF00005">
    <property type="entry name" value="ABC_tran"/>
    <property type="match status" value="1"/>
</dbReference>
<evidence type="ECO:0000256" key="5">
    <source>
        <dbReference type="ARBA" id="ARBA00022967"/>
    </source>
</evidence>
<organism evidence="9 10">
    <name type="scientific">Paroceanicella profunda</name>
    <dbReference type="NCBI Taxonomy" id="2579971"/>
    <lineage>
        <taxon>Bacteria</taxon>
        <taxon>Pseudomonadati</taxon>
        <taxon>Pseudomonadota</taxon>
        <taxon>Alphaproteobacteria</taxon>
        <taxon>Rhodobacterales</taxon>
        <taxon>Paracoccaceae</taxon>
        <taxon>Paroceanicella</taxon>
    </lineage>
</organism>
<comment type="catalytic activity">
    <reaction evidence="7">
        <text>ATP + H2O + polyamine-[polyamine-binding protein]Side 1 = ADP + phosphate + polyamineSide 2 + [polyamine-binding protein]Side 1.</text>
        <dbReference type="EC" id="7.6.2.11"/>
    </reaction>
</comment>
<dbReference type="SUPFAM" id="SSF52540">
    <property type="entry name" value="P-loop containing nucleoside triphosphate hydrolases"/>
    <property type="match status" value="1"/>
</dbReference>
<dbReference type="PANTHER" id="PTHR42781">
    <property type="entry name" value="SPERMIDINE/PUTRESCINE IMPORT ATP-BINDING PROTEIN POTA"/>
    <property type="match status" value="1"/>
</dbReference>
<dbReference type="InterPro" id="IPR013611">
    <property type="entry name" value="Transp-assoc_OB_typ2"/>
</dbReference>
<dbReference type="PROSITE" id="PS50893">
    <property type="entry name" value="ABC_TRANSPORTER_2"/>
    <property type="match status" value="1"/>
</dbReference>
<gene>
    <name evidence="7" type="primary">potA</name>
    <name evidence="9" type="ORF">FDP22_01265</name>
</gene>
<dbReference type="InterPro" id="IPR005893">
    <property type="entry name" value="PotA-like"/>
</dbReference>
<dbReference type="SUPFAM" id="SSF50331">
    <property type="entry name" value="MOP-like"/>
    <property type="match status" value="1"/>
</dbReference>
<dbReference type="PROSITE" id="PS00211">
    <property type="entry name" value="ABC_TRANSPORTER_1"/>
    <property type="match status" value="1"/>
</dbReference>
<dbReference type="InterPro" id="IPR017871">
    <property type="entry name" value="ABC_transporter-like_CS"/>
</dbReference>
<dbReference type="PANTHER" id="PTHR42781:SF4">
    <property type="entry name" value="SPERMIDINE_PUTRESCINE IMPORT ATP-BINDING PROTEIN POTA"/>
    <property type="match status" value="1"/>
</dbReference>
<evidence type="ECO:0000256" key="3">
    <source>
        <dbReference type="ARBA" id="ARBA00022741"/>
    </source>
</evidence>
<keyword evidence="1 7" id="KW-0813">Transport</keyword>
<accession>A0A5B8FG05</accession>
<keyword evidence="5 7" id="KW-1278">Translocase</keyword>
<reference evidence="9 10" key="1">
    <citation type="submission" date="2019-06" db="EMBL/GenBank/DDBJ databases">
        <title>Genome sequence of Rhodobacteraceae bacterium D4M1.</title>
        <authorList>
            <person name="Cao J."/>
        </authorList>
    </citation>
    <scope>NUCLEOTIDE SEQUENCE [LARGE SCALE GENOMIC DNA]</scope>
    <source>
        <strain evidence="9 10">D4M1</strain>
    </source>
</reference>
<dbReference type="GO" id="GO:0015847">
    <property type="term" value="P:putrescine transport"/>
    <property type="evidence" value="ECO:0007669"/>
    <property type="project" value="UniProtKB-ARBA"/>
</dbReference>
<dbReference type="OrthoDB" id="9802264at2"/>
<dbReference type="GO" id="GO:0043190">
    <property type="term" value="C:ATP-binding cassette (ABC) transporter complex"/>
    <property type="evidence" value="ECO:0007669"/>
    <property type="project" value="InterPro"/>
</dbReference>
<dbReference type="SMART" id="SM00382">
    <property type="entry name" value="AAA"/>
    <property type="match status" value="1"/>
</dbReference>
<name>A0A5B8FG05_9RHOB</name>
<sequence>MTRPAAVLSDAPAPAPRAEPITISGVTKTYGLFHALEEVSLEIGAGEFLTLLGPSGSGKTTLLMVLAGFTRPSSGRLTVGGTDMTRVAPHKRDFGMVFQNYALFPHMNVAANVAYPLKLRGLSRAEISAQVRRALDLVQLTHLAERNISALSGGQKQRIALARAVVFEPRVLLMDEPLSALDKNLRERMQIEIRALHDKLGITTVYVTHDQREALTMSDRIVVIDRGRVSQVDTPRALYERPANAFVADFIGESTLLPVTPAAGGHAFRGTLLKATRAEPDAAFLVIRPEKLEFAEPGMEAEHNLFSGLLRSVIYQGETLLAQIDIGEGSVITLRRTTRREILTRMPAPGERISLALHADDTILVPERPA</sequence>
<comment type="function">
    <text evidence="7">Part of the ABC transporter complex PotABCD involved in spermidine/putrescine import. Responsible for energy coupling to the transport system.</text>
</comment>
<feature type="domain" description="ABC transporter" evidence="8">
    <location>
        <begin position="21"/>
        <end position="251"/>
    </location>
</feature>
<evidence type="ECO:0000313" key="9">
    <source>
        <dbReference type="EMBL" id="QDL90537.1"/>
    </source>
</evidence>
<dbReference type="RefSeq" id="WP_138578775.1">
    <property type="nucleotide sequence ID" value="NZ_CP040818.1"/>
</dbReference>
<evidence type="ECO:0000256" key="6">
    <source>
        <dbReference type="ARBA" id="ARBA00023136"/>
    </source>
</evidence>
<dbReference type="GO" id="GO:0016887">
    <property type="term" value="F:ATP hydrolysis activity"/>
    <property type="evidence" value="ECO:0007669"/>
    <property type="project" value="InterPro"/>
</dbReference>
<dbReference type="EC" id="7.6.2.11" evidence="7"/>
<keyword evidence="6 7" id="KW-0472">Membrane</keyword>
<dbReference type="GO" id="GO:0005524">
    <property type="term" value="F:ATP binding"/>
    <property type="evidence" value="ECO:0007669"/>
    <property type="project" value="UniProtKB-KW"/>
</dbReference>
<keyword evidence="10" id="KW-1185">Reference proteome</keyword>
<comment type="subunit">
    <text evidence="7">The complex is composed of two ATP-binding proteins (PotA), two transmembrane proteins (PotB and PotC) and a solute-binding protein (PotD).</text>
</comment>
<proteinExistence type="inferred from homology"/>
<dbReference type="InterPro" id="IPR027417">
    <property type="entry name" value="P-loop_NTPase"/>
</dbReference>
<keyword evidence="4 7" id="KW-0067">ATP-binding</keyword>
<protein>
    <recommendedName>
        <fullName evidence="7">Spermidine/putrescine import ATP-binding protein PotA</fullName>
        <ecNumber evidence="7">7.6.2.11</ecNumber>
    </recommendedName>
</protein>
<evidence type="ECO:0000259" key="8">
    <source>
        <dbReference type="PROSITE" id="PS50893"/>
    </source>
</evidence>
<dbReference type="KEGG" id="ppru:FDP22_01265"/>
<dbReference type="Gene3D" id="3.40.50.300">
    <property type="entry name" value="P-loop containing nucleotide triphosphate hydrolases"/>
    <property type="match status" value="1"/>
</dbReference>
<dbReference type="FunFam" id="3.40.50.300:FF:000133">
    <property type="entry name" value="Spermidine/putrescine import ATP-binding protein PotA"/>
    <property type="match status" value="1"/>
</dbReference>
<keyword evidence="2 7" id="KW-1003">Cell membrane</keyword>
<dbReference type="InterPro" id="IPR003439">
    <property type="entry name" value="ABC_transporter-like_ATP-bd"/>
</dbReference>
<dbReference type="InterPro" id="IPR050093">
    <property type="entry name" value="ABC_SmlMolc_Importer"/>
</dbReference>
<evidence type="ECO:0000256" key="1">
    <source>
        <dbReference type="ARBA" id="ARBA00022448"/>
    </source>
</evidence>
<dbReference type="InterPro" id="IPR008995">
    <property type="entry name" value="Mo/tungstate-bd_C_term_dom"/>
</dbReference>
<dbReference type="Proteomes" id="UP000305888">
    <property type="component" value="Chromosome"/>
</dbReference>
<evidence type="ECO:0000256" key="7">
    <source>
        <dbReference type="RuleBase" id="RU364083"/>
    </source>
</evidence>
<evidence type="ECO:0000256" key="4">
    <source>
        <dbReference type="ARBA" id="ARBA00022840"/>
    </source>
</evidence>
<dbReference type="NCBIfam" id="TIGR01187">
    <property type="entry name" value="potA"/>
    <property type="match status" value="1"/>
</dbReference>
<dbReference type="InterPro" id="IPR003593">
    <property type="entry name" value="AAA+_ATPase"/>
</dbReference>
<evidence type="ECO:0000256" key="2">
    <source>
        <dbReference type="ARBA" id="ARBA00022475"/>
    </source>
</evidence>